<evidence type="ECO:0000256" key="1">
    <source>
        <dbReference type="ARBA" id="ARBA00004429"/>
    </source>
</evidence>
<dbReference type="AlphaFoldDB" id="A0A162DFL8"/>
<evidence type="ECO:0000256" key="7">
    <source>
        <dbReference type="ARBA" id="ARBA00023136"/>
    </source>
</evidence>
<evidence type="ECO:0000313" key="12">
    <source>
        <dbReference type="Proteomes" id="UP000075806"/>
    </source>
</evidence>
<dbReference type="Pfam" id="PF04290">
    <property type="entry name" value="DctQ"/>
    <property type="match status" value="1"/>
</dbReference>
<name>A0A162DFL8_9BACI</name>
<feature type="transmembrane region" description="Helical" evidence="9">
    <location>
        <begin position="129"/>
        <end position="151"/>
    </location>
</feature>
<proteinExistence type="inferred from homology"/>
<dbReference type="GO" id="GO:0015740">
    <property type="term" value="P:C4-dicarboxylate transport"/>
    <property type="evidence" value="ECO:0007669"/>
    <property type="project" value="TreeGrafter"/>
</dbReference>
<dbReference type="RefSeq" id="WP_061949269.1">
    <property type="nucleotide sequence ID" value="NZ_LTAO01000023.1"/>
</dbReference>
<dbReference type="InterPro" id="IPR055348">
    <property type="entry name" value="DctQ"/>
</dbReference>
<keyword evidence="7 9" id="KW-0472">Membrane</keyword>
<comment type="subcellular location">
    <subcellularLocation>
        <location evidence="1">Cell inner membrane</location>
        <topology evidence="1">Multi-pass membrane protein</topology>
    </subcellularLocation>
</comment>
<feature type="transmembrane region" description="Helical" evidence="9">
    <location>
        <begin position="50"/>
        <end position="69"/>
    </location>
</feature>
<evidence type="ECO:0000256" key="3">
    <source>
        <dbReference type="ARBA" id="ARBA00022475"/>
    </source>
</evidence>
<feature type="domain" description="Tripartite ATP-independent periplasmic transporters DctQ component" evidence="10">
    <location>
        <begin position="26"/>
        <end position="152"/>
    </location>
</feature>
<keyword evidence="5 9" id="KW-0812">Transmembrane</keyword>
<evidence type="ECO:0000256" key="6">
    <source>
        <dbReference type="ARBA" id="ARBA00022989"/>
    </source>
</evidence>
<dbReference type="EMBL" id="LTAO01000023">
    <property type="protein sequence ID" value="KYG29470.1"/>
    <property type="molecule type" value="Genomic_DNA"/>
</dbReference>
<keyword evidence="3" id="KW-1003">Cell membrane</keyword>
<comment type="similarity">
    <text evidence="8">Belongs to the TRAP transporter small permease family.</text>
</comment>
<evidence type="ECO:0000259" key="10">
    <source>
        <dbReference type="Pfam" id="PF04290"/>
    </source>
</evidence>
<comment type="caution">
    <text evidence="11">The sequence shown here is derived from an EMBL/GenBank/DDBJ whole genome shotgun (WGS) entry which is preliminary data.</text>
</comment>
<dbReference type="PANTHER" id="PTHR35011:SF11">
    <property type="entry name" value="TRAP TRANSPORTER SMALL PERMEASE PROTEIN"/>
    <property type="match status" value="1"/>
</dbReference>
<feature type="transmembrane region" description="Helical" evidence="9">
    <location>
        <begin position="21"/>
        <end position="44"/>
    </location>
</feature>
<keyword evidence="4" id="KW-0997">Cell inner membrane</keyword>
<keyword evidence="2" id="KW-0813">Transport</keyword>
<evidence type="ECO:0000256" key="5">
    <source>
        <dbReference type="ARBA" id="ARBA00022692"/>
    </source>
</evidence>
<organism evidence="11 12">
    <name type="scientific">Alkalihalobacillus trypoxylicola</name>
    <dbReference type="NCBI Taxonomy" id="519424"/>
    <lineage>
        <taxon>Bacteria</taxon>
        <taxon>Bacillati</taxon>
        <taxon>Bacillota</taxon>
        <taxon>Bacilli</taxon>
        <taxon>Bacillales</taxon>
        <taxon>Bacillaceae</taxon>
        <taxon>Alkalihalobacillus</taxon>
    </lineage>
</organism>
<feature type="transmembrane region" description="Helical" evidence="9">
    <location>
        <begin position="90"/>
        <end position="109"/>
    </location>
</feature>
<evidence type="ECO:0000256" key="2">
    <source>
        <dbReference type="ARBA" id="ARBA00022448"/>
    </source>
</evidence>
<dbReference type="GO" id="GO:0022857">
    <property type="term" value="F:transmembrane transporter activity"/>
    <property type="evidence" value="ECO:0007669"/>
    <property type="project" value="TreeGrafter"/>
</dbReference>
<dbReference type="OrthoDB" id="2086825at2"/>
<protein>
    <submittedName>
        <fullName evidence="11">C4-dicarboxylate ABC transporter permease</fullName>
    </submittedName>
</protein>
<keyword evidence="12" id="KW-1185">Reference proteome</keyword>
<evidence type="ECO:0000256" key="8">
    <source>
        <dbReference type="ARBA" id="ARBA00038436"/>
    </source>
</evidence>
<keyword evidence="6 9" id="KW-1133">Transmembrane helix</keyword>
<dbReference type="Proteomes" id="UP000075806">
    <property type="component" value="Unassembled WGS sequence"/>
</dbReference>
<sequence length="168" mass="18975">MNLYLKFIDRLNTSIKYIVSGMLLVLAILVFLQVITRFVINVPLSWTEEIARYLMVYIVFLGSGLAMRAQQHIAIDFLLDVISAKNKKRLTYFILWVCVAFFSLLVFFGTHLTLLVMSQSTPTLQYSMAFAYAAVPIGSSVMLLNAIAVLIDLKKERVVEAETVGDLK</sequence>
<accession>A0A162DFL8</accession>
<evidence type="ECO:0000256" key="4">
    <source>
        <dbReference type="ARBA" id="ARBA00022519"/>
    </source>
</evidence>
<evidence type="ECO:0000256" key="9">
    <source>
        <dbReference type="SAM" id="Phobius"/>
    </source>
</evidence>
<evidence type="ECO:0000313" key="11">
    <source>
        <dbReference type="EMBL" id="KYG29470.1"/>
    </source>
</evidence>
<dbReference type="InterPro" id="IPR007387">
    <property type="entry name" value="TRAP_DctQ"/>
</dbReference>
<gene>
    <name evidence="11" type="ORF">AZF04_08075</name>
</gene>
<dbReference type="PANTHER" id="PTHR35011">
    <property type="entry name" value="2,3-DIKETO-L-GULONATE TRAP TRANSPORTER SMALL PERMEASE PROTEIN YIAM"/>
    <property type="match status" value="1"/>
</dbReference>
<dbReference type="GO" id="GO:0005886">
    <property type="term" value="C:plasma membrane"/>
    <property type="evidence" value="ECO:0007669"/>
    <property type="project" value="UniProtKB-SubCell"/>
</dbReference>
<dbReference type="STRING" id="519424.AZF04_08075"/>
<reference evidence="11" key="1">
    <citation type="submission" date="2016-02" db="EMBL/GenBank/DDBJ databases">
        <title>Genome sequence of Bacillus trypoxylicola KCTC 13244(T).</title>
        <authorList>
            <person name="Jeong H."/>
            <person name="Park S.-H."/>
            <person name="Choi S.-K."/>
        </authorList>
    </citation>
    <scope>NUCLEOTIDE SEQUENCE [LARGE SCALE GENOMIC DNA]</scope>
    <source>
        <strain evidence="11">KCTC 13244</strain>
    </source>
</reference>